<dbReference type="InterPro" id="IPR003439">
    <property type="entry name" value="ABC_transporter-like_ATP-bd"/>
</dbReference>
<protein>
    <submittedName>
        <fullName evidence="10">ABC transporter ATP-binding protein</fullName>
    </submittedName>
</protein>
<gene>
    <name evidence="10" type="ORF">WIS52_06095</name>
</gene>
<name>A0ABV1K6D1_9PSEU</name>
<dbReference type="PROSITE" id="PS50929">
    <property type="entry name" value="ABC_TM1F"/>
    <property type="match status" value="1"/>
</dbReference>
<keyword evidence="3" id="KW-0547">Nucleotide-binding</keyword>
<feature type="domain" description="ABC transporter" evidence="8">
    <location>
        <begin position="354"/>
        <end position="588"/>
    </location>
</feature>
<feature type="transmembrane region" description="Helical" evidence="7">
    <location>
        <begin position="299"/>
        <end position="320"/>
    </location>
</feature>
<dbReference type="PROSITE" id="PS50893">
    <property type="entry name" value="ABC_TRANSPORTER_2"/>
    <property type="match status" value="1"/>
</dbReference>
<dbReference type="InterPro" id="IPR039421">
    <property type="entry name" value="Type_1_exporter"/>
</dbReference>
<dbReference type="SMART" id="SM00382">
    <property type="entry name" value="AAA"/>
    <property type="match status" value="1"/>
</dbReference>
<evidence type="ECO:0000256" key="5">
    <source>
        <dbReference type="ARBA" id="ARBA00022989"/>
    </source>
</evidence>
<feature type="transmembrane region" description="Helical" evidence="7">
    <location>
        <begin position="81"/>
        <end position="103"/>
    </location>
</feature>
<dbReference type="InterPro" id="IPR027417">
    <property type="entry name" value="P-loop_NTPase"/>
</dbReference>
<organism evidence="10 11">
    <name type="scientific">Pseudonocardia nematodicida</name>
    <dbReference type="NCBI Taxonomy" id="1206997"/>
    <lineage>
        <taxon>Bacteria</taxon>
        <taxon>Bacillati</taxon>
        <taxon>Actinomycetota</taxon>
        <taxon>Actinomycetes</taxon>
        <taxon>Pseudonocardiales</taxon>
        <taxon>Pseudonocardiaceae</taxon>
        <taxon>Pseudonocardia</taxon>
    </lineage>
</organism>
<dbReference type="InterPro" id="IPR036640">
    <property type="entry name" value="ABC1_TM_sf"/>
</dbReference>
<feature type="domain" description="ABC transmembrane type-1" evidence="9">
    <location>
        <begin position="30"/>
        <end position="323"/>
    </location>
</feature>
<evidence type="ECO:0000313" key="10">
    <source>
        <dbReference type="EMBL" id="MEQ3550036.1"/>
    </source>
</evidence>
<dbReference type="Gene3D" id="1.20.1560.10">
    <property type="entry name" value="ABC transporter type 1, transmembrane domain"/>
    <property type="match status" value="1"/>
</dbReference>
<dbReference type="GO" id="GO:0005524">
    <property type="term" value="F:ATP binding"/>
    <property type="evidence" value="ECO:0007669"/>
    <property type="project" value="UniProtKB-KW"/>
</dbReference>
<dbReference type="Pfam" id="PF00005">
    <property type="entry name" value="ABC_tran"/>
    <property type="match status" value="1"/>
</dbReference>
<dbReference type="Pfam" id="PF00664">
    <property type="entry name" value="ABC_membrane"/>
    <property type="match status" value="1"/>
</dbReference>
<dbReference type="Proteomes" id="UP001494902">
    <property type="component" value="Unassembled WGS sequence"/>
</dbReference>
<dbReference type="InterPro" id="IPR011527">
    <property type="entry name" value="ABC1_TM_dom"/>
</dbReference>
<dbReference type="EMBL" id="JBEDNQ010000002">
    <property type="protein sequence ID" value="MEQ3550036.1"/>
    <property type="molecule type" value="Genomic_DNA"/>
</dbReference>
<reference evidence="10 11" key="1">
    <citation type="submission" date="2024-03" db="EMBL/GenBank/DDBJ databases">
        <title>Draft genome sequence of Pseudonocardia nematodicida JCM 31783.</title>
        <authorList>
            <person name="Butdee W."/>
            <person name="Duangmal K."/>
        </authorList>
    </citation>
    <scope>NUCLEOTIDE SEQUENCE [LARGE SCALE GENOMIC DNA]</scope>
    <source>
        <strain evidence="10 11">JCM 31783</strain>
    </source>
</reference>
<keyword evidence="5 7" id="KW-1133">Transmembrane helix</keyword>
<keyword evidence="11" id="KW-1185">Reference proteome</keyword>
<dbReference type="RefSeq" id="WP_349297122.1">
    <property type="nucleotide sequence ID" value="NZ_JBEDNQ010000002.1"/>
</dbReference>
<evidence type="ECO:0000256" key="6">
    <source>
        <dbReference type="ARBA" id="ARBA00023136"/>
    </source>
</evidence>
<proteinExistence type="predicted"/>
<evidence type="ECO:0000256" key="3">
    <source>
        <dbReference type="ARBA" id="ARBA00022741"/>
    </source>
</evidence>
<dbReference type="PANTHER" id="PTHR43394">
    <property type="entry name" value="ATP-DEPENDENT PERMEASE MDL1, MITOCHONDRIAL"/>
    <property type="match status" value="1"/>
</dbReference>
<keyword evidence="2 7" id="KW-0812">Transmembrane</keyword>
<dbReference type="CDD" id="cd07346">
    <property type="entry name" value="ABC_6TM_exporters"/>
    <property type="match status" value="1"/>
</dbReference>
<feature type="transmembrane region" description="Helical" evidence="7">
    <location>
        <begin position="26"/>
        <end position="50"/>
    </location>
</feature>
<feature type="transmembrane region" description="Helical" evidence="7">
    <location>
        <begin position="268"/>
        <end position="287"/>
    </location>
</feature>
<dbReference type="SUPFAM" id="SSF90123">
    <property type="entry name" value="ABC transporter transmembrane region"/>
    <property type="match status" value="1"/>
</dbReference>
<keyword evidence="4 10" id="KW-0067">ATP-binding</keyword>
<evidence type="ECO:0000256" key="7">
    <source>
        <dbReference type="SAM" id="Phobius"/>
    </source>
</evidence>
<evidence type="ECO:0000259" key="8">
    <source>
        <dbReference type="PROSITE" id="PS50893"/>
    </source>
</evidence>
<accession>A0ABV1K6D1</accession>
<keyword evidence="6 7" id="KW-0472">Membrane</keyword>
<dbReference type="PANTHER" id="PTHR43394:SF1">
    <property type="entry name" value="ATP-BINDING CASSETTE SUB-FAMILY B MEMBER 10, MITOCHONDRIAL"/>
    <property type="match status" value="1"/>
</dbReference>
<evidence type="ECO:0000313" key="11">
    <source>
        <dbReference type="Proteomes" id="UP001494902"/>
    </source>
</evidence>
<evidence type="ECO:0000259" key="9">
    <source>
        <dbReference type="PROSITE" id="PS50929"/>
    </source>
</evidence>
<comment type="subcellular location">
    <subcellularLocation>
        <location evidence="1">Cell membrane</location>
        <topology evidence="1">Multi-pass membrane protein</topology>
    </subcellularLocation>
</comment>
<evidence type="ECO:0000256" key="1">
    <source>
        <dbReference type="ARBA" id="ARBA00004651"/>
    </source>
</evidence>
<dbReference type="InterPro" id="IPR003593">
    <property type="entry name" value="AAA+_ATPase"/>
</dbReference>
<sequence length="609" mass="62427">MSQVLLPTASVARIRAVLVELGRPHRGTAIVALAVLAGGAAVSLLAAPLLGNIVDRVAESSAGGTSIGAARRGADAVLPPVIALAVVAVVQGLLAALGVGMTARFCETLLAGLRERFVDRALHLPQARVEAAGAGDLTSRVTDDVSVVGDAVREAVPELARAVLLVALTLVGLAVLDWRFLLAALLAVPIQVWTARSFVGRSTPLYTAQRVAGGAQQQLLLDTAAGLPTVRAFRLHDTHAAGIAERAAEVARLVVAVVRMHTRLFARLNLAEFVGLAAVLVTGYWLVTTGGTTVGTASAAALYFVNLFTPINIVLFQLDAAQTALAGLRRIVGVADLDREPGPESPTTPADARVRVRAVTHHYVDGHPVLSDVDLDVAPGERVALVGASGAGKTTLAGIVAGVHSPVAGSVEIGGARLDDLGPEGRRGAVALVTQESHVFAGTLAEDLRLARPDAGEDALLDALDRVGAGTWARALPDGLDTVVGDGGHRLPVVAAQQLALARVVLADPRVLVLDEATAEAGSAGARALEDSAEATLAGRTGLVVAHRLTQAAAADRIVVLDAGRVVEQGPHDELVVAGGRYARLWAAWSGARASPGAPTADPADPHRT</sequence>
<comment type="caution">
    <text evidence="10">The sequence shown here is derived from an EMBL/GenBank/DDBJ whole genome shotgun (WGS) entry which is preliminary data.</text>
</comment>
<dbReference type="Gene3D" id="3.40.50.300">
    <property type="entry name" value="P-loop containing nucleotide triphosphate hydrolases"/>
    <property type="match status" value="1"/>
</dbReference>
<dbReference type="SUPFAM" id="SSF52540">
    <property type="entry name" value="P-loop containing nucleoside triphosphate hydrolases"/>
    <property type="match status" value="1"/>
</dbReference>
<evidence type="ECO:0000256" key="4">
    <source>
        <dbReference type="ARBA" id="ARBA00022840"/>
    </source>
</evidence>
<evidence type="ECO:0000256" key="2">
    <source>
        <dbReference type="ARBA" id="ARBA00022692"/>
    </source>
</evidence>